<evidence type="ECO:0000259" key="1">
    <source>
        <dbReference type="Pfam" id="PF05303"/>
    </source>
</evidence>
<evidence type="ECO:0000313" key="3">
    <source>
        <dbReference type="Proteomes" id="UP000076871"/>
    </source>
</evidence>
<protein>
    <recommendedName>
        <fullName evidence="1">GSKIP domain-containing protein</fullName>
    </recommendedName>
</protein>
<dbReference type="InParanoid" id="A0A165FSL0"/>
<name>A0A165FSL0_9APHY</name>
<gene>
    <name evidence="2" type="ORF">LAESUDRAFT_712440</name>
</gene>
<dbReference type="RefSeq" id="XP_040767099.1">
    <property type="nucleotide sequence ID" value="XM_040906897.1"/>
</dbReference>
<dbReference type="AlphaFoldDB" id="A0A165FSL0"/>
<proteinExistence type="predicted"/>
<dbReference type="InterPro" id="IPR023231">
    <property type="entry name" value="GSKIP_dom_sf"/>
</dbReference>
<feature type="domain" description="GSKIP" evidence="1">
    <location>
        <begin position="23"/>
        <end position="117"/>
    </location>
</feature>
<keyword evidence="3" id="KW-1185">Reference proteome</keyword>
<dbReference type="Gene3D" id="3.30.2280.10">
    <property type="entry name" value="Hypothetical protein (hspc210)"/>
    <property type="match status" value="1"/>
</dbReference>
<organism evidence="2 3">
    <name type="scientific">Laetiporus sulphureus 93-53</name>
    <dbReference type="NCBI Taxonomy" id="1314785"/>
    <lineage>
        <taxon>Eukaryota</taxon>
        <taxon>Fungi</taxon>
        <taxon>Dikarya</taxon>
        <taxon>Basidiomycota</taxon>
        <taxon>Agaricomycotina</taxon>
        <taxon>Agaricomycetes</taxon>
        <taxon>Polyporales</taxon>
        <taxon>Laetiporus</taxon>
    </lineage>
</organism>
<evidence type="ECO:0000313" key="2">
    <source>
        <dbReference type="EMBL" id="KZT09359.1"/>
    </source>
</evidence>
<dbReference type="GeneID" id="63823926"/>
<dbReference type="EMBL" id="KV427612">
    <property type="protein sequence ID" value="KZT09359.1"/>
    <property type="molecule type" value="Genomic_DNA"/>
</dbReference>
<dbReference type="SUPFAM" id="SSF103107">
    <property type="entry name" value="Hypothetical protein c14orf129, hspc210"/>
    <property type="match status" value="1"/>
</dbReference>
<dbReference type="Pfam" id="PF05303">
    <property type="entry name" value="GSKIP_dom"/>
    <property type="match status" value="1"/>
</dbReference>
<accession>A0A165FSL0</accession>
<dbReference type="OrthoDB" id="5804279at2759"/>
<dbReference type="InterPro" id="IPR007967">
    <property type="entry name" value="GSKIP_dom"/>
</dbReference>
<dbReference type="Proteomes" id="UP000076871">
    <property type="component" value="Unassembled WGS sequence"/>
</dbReference>
<sequence>MVSSDSAASPGAELPSDFPTAELIHALEEQSFGISSYELRSFDAHEATAQVVFLEGHVVTVSLSTTGYKATEHRHGNDGDPCSTDRSFESIEELMEHISPRYVEKRREAIMARLQALSEQDDR</sequence>
<reference evidence="2 3" key="1">
    <citation type="journal article" date="2016" name="Mol. Biol. Evol.">
        <title>Comparative Genomics of Early-Diverging Mushroom-Forming Fungi Provides Insights into the Origins of Lignocellulose Decay Capabilities.</title>
        <authorList>
            <person name="Nagy L.G."/>
            <person name="Riley R."/>
            <person name="Tritt A."/>
            <person name="Adam C."/>
            <person name="Daum C."/>
            <person name="Floudas D."/>
            <person name="Sun H."/>
            <person name="Yadav J.S."/>
            <person name="Pangilinan J."/>
            <person name="Larsson K.H."/>
            <person name="Matsuura K."/>
            <person name="Barry K."/>
            <person name="Labutti K."/>
            <person name="Kuo R."/>
            <person name="Ohm R.A."/>
            <person name="Bhattacharya S.S."/>
            <person name="Shirouzu T."/>
            <person name="Yoshinaga Y."/>
            <person name="Martin F.M."/>
            <person name="Grigoriev I.V."/>
            <person name="Hibbett D.S."/>
        </authorList>
    </citation>
    <scope>NUCLEOTIDE SEQUENCE [LARGE SCALE GENOMIC DNA]</scope>
    <source>
        <strain evidence="2 3">93-53</strain>
    </source>
</reference>